<organism evidence="1 3">
    <name type="scientific">Streptomyces brevispora</name>
    <dbReference type="NCBI Taxonomy" id="887462"/>
    <lineage>
        <taxon>Bacteria</taxon>
        <taxon>Bacillati</taxon>
        <taxon>Actinomycetota</taxon>
        <taxon>Actinomycetes</taxon>
        <taxon>Kitasatosporales</taxon>
        <taxon>Streptomycetaceae</taxon>
        <taxon>Streptomyces</taxon>
    </lineage>
</organism>
<gene>
    <name evidence="1" type="ORF">FHX80_112626</name>
    <name evidence="2" type="ORF">OIE64_19225</name>
</gene>
<protein>
    <submittedName>
        <fullName evidence="1">Uncharacterized protein</fullName>
    </submittedName>
</protein>
<dbReference type="RefSeq" id="WP_145764367.1">
    <property type="nucleotide sequence ID" value="NZ_CP109114.1"/>
</dbReference>
<keyword evidence="4" id="KW-1185">Reference proteome</keyword>
<dbReference type="EMBL" id="VIWW01000001">
    <property type="protein sequence ID" value="TWG04182.1"/>
    <property type="molecule type" value="Genomic_DNA"/>
</dbReference>
<evidence type="ECO:0000313" key="4">
    <source>
        <dbReference type="Proteomes" id="UP001330827"/>
    </source>
</evidence>
<dbReference type="Proteomes" id="UP001330827">
    <property type="component" value="Chromosome"/>
</dbReference>
<dbReference type="AlphaFoldDB" id="A0A561UXT8"/>
<dbReference type="EMBL" id="CP109114">
    <property type="protein sequence ID" value="WSC14756.1"/>
    <property type="molecule type" value="Genomic_DNA"/>
</dbReference>
<sequence>MALEVWSSVLSLTGVALGGGLTALSQRVTQRSAERAEERRLRAATGEARRAEQLQAIKEFIACAQEAERAAYGRPDSWGDDDDWRASAGAAMTTLWVAERHLVLLCRPNLHASVHAYGRALNQAVWREIGDTEVNEHLEEHKAAFMSAARASLSAPSGQTPRAPSRR</sequence>
<accession>A0A561UXT8</accession>
<dbReference type="Proteomes" id="UP000318186">
    <property type="component" value="Unassembled WGS sequence"/>
</dbReference>
<evidence type="ECO:0000313" key="1">
    <source>
        <dbReference type="EMBL" id="TWG04182.1"/>
    </source>
</evidence>
<dbReference type="OrthoDB" id="4227766at2"/>
<name>A0A561UXT8_9ACTN</name>
<evidence type="ECO:0000313" key="3">
    <source>
        <dbReference type="Proteomes" id="UP000318186"/>
    </source>
</evidence>
<reference evidence="1 3" key="1">
    <citation type="submission" date="2019-06" db="EMBL/GenBank/DDBJ databases">
        <title>Sequencing the genomes of 1000 actinobacteria strains.</title>
        <authorList>
            <person name="Klenk H.-P."/>
        </authorList>
    </citation>
    <scope>NUCLEOTIDE SEQUENCE [LARGE SCALE GENOMIC DNA]</scope>
    <source>
        <strain evidence="1 3">DSM 42059</strain>
    </source>
</reference>
<reference evidence="2 4" key="2">
    <citation type="submission" date="2022-10" db="EMBL/GenBank/DDBJ databases">
        <title>The complete genomes of actinobacterial strains from the NBC collection.</title>
        <authorList>
            <person name="Joergensen T.S."/>
            <person name="Alvarez Arevalo M."/>
            <person name="Sterndorff E.B."/>
            <person name="Faurdal D."/>
            <person name="Vuksanovic O."/>
            <person name="Mourched A.-S."/>
            <person name="Charusanti P."/>
            <person name="Shaw S."/>
            <person name="Blin K."/>
            <person name="Weber T."/>
        </authorList>
    </citation>
    <scope>NUCLEOTIDE SEQUENCE [LARGE SCALE GENOMIC DNA]</scope>
    <source>
        <strain evidence="2 4">NBC 01769</strain>
    </source>
</reference>
<evidence type="ECO:0000313" key="2">
    <source>
        <dbReference type="EMBL" id="WSC14756.1"/>
    </source>
</evidence>
<proteinExistence type="predicted"/>